<dbReference type="Proteomes" id="UP000593571">
    <property type="component" value="Unassembled WGS sequence"/>
</dbReference>
<reference evidence="3 4" key="1">
    <citation type="journal article" date="2020" name="Nature">
        <title>Six reference-quality genomes reveal evolution of bat adaptations.</title>
        <authorList>
            <person name="Jebb D."/>
            <person name="Huang Z."/>
            <person name="Pippel M."/>
            <person name="Hughes G.M."/>
            <person name="Lavrichenko K."/>
            <person name="Devanna P."/>
            <person name="Winkler S."/>
            <person name="Jermiin L.S."/>
            <person name="Skirmuntt E.C."/>
            <person name="Katzourakis A."/>
            <person name="Burkitt-Gray L."/>
            <person name="Ray D.A."/>
            <person name="Sullivan K.A.M."/>
            <person name="Roscito J.G."/>
            <person name="Kirilenko B.M."/>
            <person name="Davalos L.M."/>
            <person name="Corthals A.P."/>
            <person name="Power M.L."/>
            <person name="Jones G."/>
            <person name="Ransome R.D."/>
            <person name="Dechmann D.K.N."/>
            <person name="Locatelli A.G."/>
            <person name="Puechmaille S.J."/>
            <person name="Fedrigo O."/>
            <person name="Jarvis E.D."/>
            <person name="Hiller M."/>
            <person name="Vernes S.C."/>
            <person name="Myers E.W."/>
            <person name="Teeling E.C."/>
        </authorList>
    </citation>
    <scope>NUCLEOTIDE SEQUENCE [LARGE SCALE GENOMIC DNA]</scope>
    <source>
        <strain evidence="3">MRouAeg1</strain>
        <tissue evidence="3">Muscle</tissue>
    </source>
</reference>
<dbReference type="Pfam" id="PF20908">
    <property type="entry name" value="UfSP2_N"/>
    <property type="match status" value="1"/>
</dbReference>
<dbReference type="EMBL" id="JACASE010000011">
    <property type="protein sequence ID" value="KAF6428719.1"/>
    <property type="molecule type" value="Genomic_DNA"/>
</dbReference>
<accession>A0A7J8E0D6</accession>
<organism evidence="3 4">
    <name type="scientific">Rousettus aegyptiacus</name>
    <name type="common">Egyptian fruit bat</name>
    <name type="synonym">Pteropus aegyptiacus</name>
    <dbReference type="NCBI Taxonomy" id="9407"/>
    <lineage>
        <taxon>Eukaryota</taxon>
        <taxon>Metazoa</taxon>
        <taxon>Chordata</taxon>
        <taxon>Craniata</taxon>
        <taxon>Vertebrata</taxon>
        <taxon>Euteleostomi</taxon>
        <taxon>Mammalia</taxon>
        <taxon>Eutheria</taxon>
        <taxon>Laurasiatheria</taxon>
        <taxon>Chiroptera</taxon>
        <taxon>Yinpterochiroptera</taxon>
        <taxon>Pteropodoidea</taxon>
        <taxon>Pteropodidae</taxon>
        <taxon>Rousettinae</taxon>
        <taxon>Rousettus</taxon>
    </lineage>
</organism>
<dbReference type="GO" id="GO:0006508">
    <property type="term" value="P:proteolysis"/>
    <property type="evidence" value="ECO:0007669"/>
    <property type="project" value="TreeGrafter"/>
</dbReference>
<comment type="similarity">
    <text evidence="1">Belongs to the peptidase C78 family.</text>
</comment>
<evidence type="ECO:0000259" key="2">
    <source>
        <dbReference type="Pfam" id="PF20908"/>
    </source>
</evidence>
<comment type="caution">
    <text evidence="3">The sequence shown here is derived from an EMBL/GenBank/DDBJ whole genome shotgun (WGS) entry which is preliminary data.</text>
</comment>
<proteinExistence type="inferred from homology"/>
<dbReference type="GO" id="GO:0005634">
    <property type="term" value="C:nucleus"/>
    <property type="evidence" value="ECO:0007669"/>
    <property type="project" value="TreeGrafter"/>
</dbReference>
<feature type="domain" description="UFSP2 second" evidence="2">
    <location>
        <begin position="83"/>
        <end position="175"/>
    </location>
</feature>
<dbReference type="GO" id="GO:0071567">
    <property type="term" value="F:deUFMylase activity"/>
    <property type="evidence" value="ECO:0007669"/>
    <property type="project" value="TreeGrafter"/>
</dbReference>
<gene>
    <name evidence="3" type="ORF">HJG63_020275</name>
</gene>
<dbReference type="InterPro" id="IPR049387">
    <property type="entry name" value="UFSP2-like_2nd"/>
</dbReference>
<sequence length="223" mass="25409">MDILFRIRGGLDLAFQLATNNEIFIKKALKHVLSDLSTKLSSDALVFRIRHSSVYIWPNSDINSIPGELTDSSACKNIMRFIQVRKLLVDAIHNQLTDMEKCILKYMKGTSIVVPEPLHFLLPGEKNLVTISYPSGIPDGQLQAYRKELHDHFNLPHNRPYFKRSNAYHFPDEPYKDGYIRNPHAYLNPPNIETSMVSLIIIYGNVCGPGHIWLSSLYAGSDR</sequence>
<evidence type="ECO:0000256" key="1">
    <source>
        <dbReference type="ARBA" id="ARBA00008552"/>
    </source>
</evidence>
<dbReference type="GO" id="GO:0005783">
    <property type="term" value="C:endoplasmic reticulum"/>
    <property type="evidence" value="ECO:0007669"/>
    <property type="project" value="TreeGrafter"/>
</dbReference>
<dbReference type="PANTHER" id="PTHR48153:SF2">
    <property type="entry name" value="UFM1-SPECIFIC PROTEASE 2"/>
    <property type="match status" value="1"/>
</dbReference>
<evidence type="ECO:0000313" key="3">
    <source>
        <dbReference type="EMBL" id="KAF6428719.1"/>
    </source>
</evidence>
<evidence type="ECO:0000313" key="4">
    <source>
        <dbReference type="Proteomes" id="UP000593571"/>
    </source>
</evidence>
<keyword evidence="4" id="KW-1185">Reference proteome</keyword>
<dbReference type="PANTHER" id="PTHR48153">
    <property type="entry name" value="UFM1-SPECIFIC PROTEASE 2"/>
    <property type="match status" value="1"/>
</dbReference>
<protein>
    <submittedName>
        <fullName evidence="3">UFM1 specific peptidase 2</fullName>
    </submittedName>
</protein>
<name>A0A7J8E0D6_ROUAE</name>
<dbReference type="AlphaFoldDB" id="A0A7J8E0D6"/>